<organism evidence="3 4">
    <name type="scientific">Alkalimonas delamerensis</name>
    <dbReference type="NCBI Taxonomy" id="265981"/>
    <lineage>
        <taxon>Bacteria</taxon>
        <taxon>Pseudomonadati</taxon>
        <taxon>Pseudomonadota</taxon>
        <taxon>Gammaproteobacteria</taxon>
        <taxon>Alkalimonas</taxon>
    </lineage>
</organism>
<dbReference type="Pfam" id="PF13561">
    <property type="entry name" value="adh_short_C2"/>
    <property type="match status" value="1"/>
</dbReference>
<dbReference type="GO" id="GO:0047040">
    <property type="term" value="F:pteridine reductase activity"/>
    <property type="evidence" value="ECO:0007669"/>
    <property type="project" value="UniProtKB-EC"/>
</dbReference>
<comment type="similarity">
    <text evidence="1">Belongs to the short-chain dehydrogenases/reductases (SDR) family.</text>
</comment>
<dbReference type="InterPro" id="IPR036291">
    <property type="entry name" value="NAD(P)-bd_dom_sf"/>
</dbReference>
<protein>
    <submittedName>
        <fullName evidence="3">Pteridine reductase</fullName>
        <ecNumber evidence="3">1.5.1.33</ecNumber>
    </submittedName>
</protein>
<proteinExistence type="inferred from homology"/>
<dbReference type="PANTHER" id="PTHR43639">
    <property type="entry name" value="OXIDOREDUCTASE, SHORT-CHAIN DEHYDROGENASE/REDUCTASE FAMILY (AFU_ORTHOLOGUE AFUA_5G02870)"/>
    <property type="match status" value="1"/>
</dbReference>
<dbReference type="Gene3D" id="3.40.50.720">
    <property type="entry name" value="NAD(P)-binding Rossmann-like Domain"/>
    <property type="match status" value="1"/>
</dbReference>
<dbReference type="EC" id="1.5.1.33" evidence="3"/>
<dbReference type="PRINTS" id="PR00080">
    <property type="entry name" value="SDRFAMILY"/>
</dbReference>
<keyword evidence="2 3" id="KW-0560">Oxidoreductase</keyword>
<dbReference type="NCBIfam" id="NF006598">
    <property type="entry name" value="PRK09135.1"/>
    <property type="match status" value="1"/>
</dbReference>
<dbReference type="SUPFAM" id="SSF51735">
    <property type="entry name" value="NAD(P)-binding Rossmann-fold domains"/>
    <property type="match status" value="1"/>
</dbReference>
<evidence type="ECO:0000313" key="3">
    <source>
        <dbReference type="EMBL" id="MDP4528534.1"/>
    </source>
</evidence>
<dbReference type="RefSeq" id="WP_305944668.1">
    <property type="nucleotide sequence ID" value="NZ_JAUZVY010000002.1"/>
</dbReference>
<accession>A0ABT9GNP2</accession>
<keyword evidence="4" id="KW-1185">Reference proteome</keyword>
<dbReference type="PROSITE" id="PS00061">
    <property type="entry name" value="ADH_SHORT"/>
    <property type="match status" value="1"/>
</dbReference>
<sequence length="251" mass="27119">MTTSSSRPVALVTGSAKRLGRAIIERLHQQQYRVIIHYQHSAEEAQALAAQLNQQRPESAALVQGDLSCNHSLTQVATAAQQAFNRLDVLVNNASAFYPTPVGKASFEQWEQLMGSNAKAPFFLSQALAPMLSQQQGCIINMVDIHAERPLLEHPIYCMAKAALLMLTKSLARELAPTIRVNGIAPGAILWPSPDIDEADKQMILQQIPLETLGTPDDIADTALFLIQSGYVNGQIIAVDGGRSLGGAKKA</sequence>
<dbReference type="PRINTS" id="PR00081">
    <property type="entry name" value="GDHRDH"/>
</dbReference>
<dbReference type="PANTHER" id="PTHR43639:SF1">
    <property type="entry name" value="SHORT-CHAIN DEHYDROGENASE_REDUCTASE FAMILY PROTEIN"/>
    <property type="match status" value="1"/>
</dbReference>
<dbReference type="InterPro" id="IPR002347">
    <property type="entry name" value="SDR_fam"/>
</dbReference>
<dbReference type="EMBL" id="JAUZVY010000002">
    <property type="protein sequence ID" value="MDP4528534.1"/>
    <property type="molecule type" value="Genomic_DNA"/>
</dbReference>
<dbReference type="Proteomes" id="UP001236258">
    <property type="component" value="Unassembled WGS sequence"/>
</dbReference>
<evidence type="ECO:0000256" key="2">
    <source>
        <dbReference type="ARBA" id="ARBA00023002"/>
    </source>
</evidence>
<evidence type="ECO:0000256" key="1">
    <source>
        <dbReference type="ARBA" id="ARBA00006484"/>
    </source>
</evidence>
<comment type="caution">
    <text evidence="3">The sequence shown here is derived from an EMBL/GenBank/DDBJ whole genome shotgun (WGS) entry which is preliminary data.</text>
</comment>
<gene>
    <name evidence="3" type="ORF">Q3O59_05755</name>
</gene>
<evidence type="ECO:0000313" key="4">
    <source>
        <dbReference type="Proteomes" id="UP001236258"/>
    </source>
</evidence>
<dbReference type="InterPro" id="IPR020904">
    <property type="entry name" value="Sc_DH/Rdtase_CS"/>
</dbReference>
<reference evidence="3 4" key="1">
    <citation type="submission" date="2023-08" db="EMBL/GenBank/DDBJ databases">
        <authorList>
            <person name="Joshi A."/>
            <person name="Thite S."/>
        </authorList>
    </citation>
    <scope>NUCLEOTIDE SEQUENCE [LARGE SCALE GENOMIC DNA]</scope>
    <source>
        <strain evidence="3 4">1E1</strain>
    </source>
</reference>
<name>A0ABT9GNP2_9GAMM</name>